<protein>
    <submittedName>
        <fullName evidence="3">Putative nucleotidyltransferase, Ribonuclease H</fullName>
        <ecNumber evidence="3">2.7.7.-</ecNumber>
        <ecNumber evidence="3">3.1.26.4</ecNumber>
    </submittedName>
</protein>
<dbReference type="PROSITE" id="PS50994">
    <property type="entry name" value="INTEGRASE"/>
    <property type="match status" value="1"/>
</dbReference>
<dbReference type="Gene3D" id="1.10.340.70">
    <property type="match status" value="1"/>
</dbReference>
<dbReference type="STRING" id="74649.A0A2P6PIN7"/>
<dbReference type="GO" id="GO:0003676">
    <property type="term" value="F:nucleic acid binding"/>
    <property type="evidence" value="ECO:0007669"/>
    <property type="project" value="InterPro"/>
</dbReference>
<dbReference type="InterPro" id="IPR016197">
    <property type="entry name" value="Chromo-like_dom_sf"/>
</dbReference>
<evidence type="ECO:0000313" key="3">
    <source>
        <dbReference type="EMBL" id="PRQ21796.1"/>
    </source>
</evidence>
<dbReference type="InterPro" id="IPR041588">
    <property type="entry name" value="Integrase_H2C2"/>
</dbReference>
<evidence type="ECO:0000313" key="4">
    <source>
        <dbReference type="Proteomes" id="UP000238479"/>
    </source>
</evidence>
<keyword evidence="4" id="KW-1185">Reference proteome</keyword>
<dbReference type="Gramene" id="PRQ21796">
    <property type="protein sequence ID" value="PRQ21796"/>
    <property type="gene ID" value="RchiOBHm_Chr7g0243211"/>
</dbReference>
<dbReference type="Proteomes" id="UP000238479">
    <property type="component" value="Chromosome 7"/>
</dbReference>
<dbReference type="EC" id="2.7.7.-" evidence="3"/>
<dbReference type="EMBL" id="PDCK01000045">
    <property type="protein sequence ID" value="PRQ21796.1"/>
    <property type="molecule type" value="Genomic_DNA"/>
</dbReference>
<dbReference type="GO" id="GO:0015074">
    <property type="term" value="P:DNA integration"/>
    <property type="evidence" value="ECO:0007669"/>
    <property type="project" value="InterPro"/>
</dbReference>
<organism evidence="3 4">
    <name type="scientific">Rosa chinensis</name>
    <name type="common">China rose</name>
    <dbReference type="NCBI Taxonomy" id="74649"/>
    <lineage>
        <taxon>Eukaryota</taxon>
        <taxon>Viridiplantae</taxon>
        <taxon>Streptophyta</taxon>
        <taxon>Embryophyta</taxon>
        <taxon>Tracheophyta</taxon>
        <taxon>Spermatophyta</taxon>
        <taxon>Magnoliopsida</taxon>
        <taxon>eudicotyledons</taxon>
        <taxon>Gunneridae</taxon>
        <taxon>Pentapetalae</taxon>
        <taxon>rosids</taxon>
        <taxon>fabids</taxon>
        <taxon>Rosales</taxon>
        <taxon>Rosaceae</taxon>
        <taxon>Rosoideae</taxon>
        <taxon>Rosoideae incertae sedis</taxon>
        <taxon>Rosa</taxon>
    </lineage>
</organism>
<gene>
    <name evidence="3" type="ORF">RchiOBHm_Chr7g0243211</name>
</gene>
<comment type="caution">
    <text evidence="3">The sequence shown here is derived from an EMBL/GenBank/DDBJ whole genome shotgun (WGS) entry which is preliminary data.</text>
</comment>
<sequence length="489" mass="55310">MRLCVPNTSVREQVIWELHGGGAAGHFGRDKSIAIVEDRWPSLKRDVAKVISQCKTCQVCKGRKKNVGLYTPLPVPHEPWQDLSMDFVLGLPRTIRSNDSIFVVVDRFSKMAHFVPCSKTSDAVHIAKLFFQEVVRLHGLPKTIVSDRDVKFTSYFWRTLWKLLNSKLQFSSAFHPQTDGQTEAVNQSLGELLRCLVCDHGLSWDQVLPMAEFAYNSSKNRSTVRSPFEIVTGLLPRKPIDLIPLPLEARPSAEAEFFCSHIPNIHDDVRRRIALSNEGYKAHADLRRRLVALNGDDMVLVRIKPERYTPGISKKLHPRTAGPYKVLKKISDNAYVLDVPEDMGINNVFNVEDLTLYPGHTNDTDATPIVQFPRAPCSKETIEDIVDHQIISTRNGGYQKYLVKWQNSPLSDCTWLTDAELQCLDPDLYDRFHAFNLPGSSFFKPGGDDGGSTWQRPLKVYKRCGKEGSKAQALIWHSVGDDVSTWELD</sequence>
<accession>A0A2P6PIN7</accession>
<dbReference type="Gene3D" id="3.30.420.10">
    <property type="entry name" value="Ribonuclease H-like superfamily/Ribonuclease H"/>
    <property type="match status" value="1"/>
</dbReference>
<dbReference type="AlphaFoldDB" id="A0A2P6PIN7"/>
<reference evidence="3 4" key="1">
    <citation type="journal article" date="2018" name="Nat. Genet.">
        <title>The Rosa genome provides new insights in the design of modern roses.</title>
        <authorList>
            <person name="Bendahmane M."/>
        </authorList>
    </citation>
    <scope>NUCLEOTIDE SEQUENCE [LARGE SCALE GENOMIC DNA]</scope>
    <source>
        <strain evidence="4">cv. Old Blush</strain>
    </source>
</reference>
<dbReference type="OMA" id="SKCAGEN"/>
<feature type="domain" description="Integrase catalytic" evidence="2">
    <location>
        <begin position="75"/>
        <end position="235"/>
    </location>
</feature>
<dbReference type="Pfam" id="PF00385">
    <property type="entry name" value="Chromo"/>
    <property type="match status" value="1"/>
</dbReference>
<dbReference type="InterPro" id="IPR036397">
    <property type="entry name" value="RNaseH_sf"/>
</dbReference>
<dbReference type="PROSITE" id="PS50013">
    <property type="entry name" value="CHROMO_2"/>
    <property type="match status" value="1"/>
</dbReference>
<dbReference type="InterPro" id="IPR023780">
    <property type="entry name" value="Chromo_domain"/>
</dbReference>
<dbReference type="InterPro" id="IPR000953">
    <property type="entry name" value="Chromo/chromo_shadow_dom"/>
</dbReference>
<evidence type="ECO:0000259" key="1">
    <source>
        <dbReference type="PROSITE" id="PS50013"/>
    </source>
</evidence>
<dbReference type="EC" id="3.1.26.4" evidence="3"/>
<dbReference type="InterPro" id="IPR001584">
    <property type="entry name" value="Integrase_cat-core"/>
</dbReference>
<keyword evidence="3" id="KW-0548">Nucleotidyltransferase</keyword>
<dbReference type="InterPro" id="IPR056924">
    <property type="entry name" value="SH3_Tf2-1"/>
</dbReference>
<dbReference type="PANTHER" id="PTHR35046">
    <property type="entry name" value="ZINC KNUCKLE (CCHC-TYPE) FAMILY PROTEIN"/>
    <property type="match status" value="1"/>
</dbReference>
<keyword evidence="3" id="KW-0378">Hydrolase</keyword>
<dbReference type="GO" id="GO:0016779">
    <property type="term" value="F:nucleotidyltransferase activity"/>
    <property type="evidence" value="ECO:0007669"/>
    <property type="project" value="UniProtKB-KW"/>
</dbReference>
<keyword evidence="3" id="KW-0808">Transferase</keyword>
<dbReference type="InterPro" id="IPR012337">
    <property type="entry name" value="RNaseH-like_sf"/>
</dbReference>
<dbReference type="SUPFAM" id="SSF53098">
    <property type="entry name" value="Ribonuclease H-like"/>
    <property type="match status" value="1"/>
</dbReference>
<dbReference type="SUPFAM" id="SSF54160">
    <property type="entry name" value="Chromo domain-like"/>
    <property type="match status" value="1"/>
</dbReference>
<dbReference type="GO" id="GO:0004523">
    <property type="term" value="F:RNA-DNA hybrid ribonuclease activity"/>
    <property type="evidence" value="ECO:0007669"/>
    <property type="project" value="UniProtKB-EC"/>
</dbReference>
<dbReference type="PANTHER" id="PTHR35046:SF26">
    <property type="entry name" value="RNA-DIRECTED DNA POLYMERASE"/>
    <property type="match status" value="1"/>
</dbReference>
<feature type="domain" description="Chromo" evidence="1">
    <location>
        <begin position="380"/>
        <end position="433"/>
    </location>
</feature>
<evidence type="ECO:0000259" key="2">
    <source>
        <dbReference type="PROSITE" id="PS50994"/>
    </source>
</evidence>
<name>A0A2P6PIN7_ROSCH</name>
<dbReference type="Pfam" id="PF17921">
    <property type="entry name" value="Integrase_H2C2"/>
    <property type="match status" value="1"/>
</dbReference>
<dbReference type="Pfam" id="PF24626">
    <property type="entry name" value="SH3_Tf2-1"/>
    <property type="match status" value="1"/>
</dbReference>
<dbReference type="Gene3D" id="2.40.50.40">
    <property type="match status" value="1"/>
</dbReference>
<proteinExistence type="predicted"/>